<accession>A0ABP0JCC2</accession>
<feature type="compositionally biased region" description="Basic residues" evidence="1">
    <location>
        <begin position="302"/>
        <end position="319"/>
    </location>
</feature>
<feature type="compositionally biased region" description="Basic and acidic residues" evidence="1">
    <location>
        <begin position="531"/>
        <end position="541"/>
    </location>
</feature>
<sequence length="724" mass="83957">MFAEYWKRYECPGLYPKAPGVSGKLKKRRLPLKKMRQWWDRFRAHTTREETESKKKSKKNKSKEKKSSKEDGKADAKNVEEAKKDQKLCKKDVKEEKKRGKKEIPKEETNESEREESKREKKDEKKSNKKNEKSEKREESKSEKKDYKKAEKKSDKKEEKKSDKEESKRDKKEESKREKDGKEKKSNAKNKEKKGEKKEAEQEEVSSSETEEENPSTRGEDERKEESCEDSDESSSTDEDSDKEDGSEEEKEEEEDEDNEDEEEEGKDESGSEEIAKGKKRKDTEEDEESLKSSDEEEGSKGKKKDKKRKKKHSKKEKKKKESEKPLKEAEDALSKNSTTNRAEWQQFQRWLKNSRRCPAKIIAACKSQETRRQLFVDFLNSDKDFKQVEAKFEARLMESQRTQVRYGFRNDQWLIKNHGQRKAEKIMARKKQLGLTIPDPEFPGEDEVLFFVMVEFNIDDIKELRRVTQIELTGTLDADGLRAFVDAGGCLDGKQHLSLGEMAGSSGMKSLADAIGGGNMGKIKKPKNPKNKDEDDAKKATVEAEQPIAKAQSLLQRVLRDVNACTDHAFKLRPLALSTDLITQLKACAVKLQHHADVLQSRISKKYNKSKYYRDLEEQVEEDSKVAKDRIDLAKALIRAQGNIDITIQVSSEEARFHCRWVSDDPSEASDRVEEYWFDANYQDEDLMQQVGRIASRAHPNTLEFVTLSRYRALLELFVHQRS</sequence>
<feature type="compositionally biased region" description="Basic and acidic residues" evidence="1">
    <location>
        <begin position="320"/>
        <end position="334"/>
    </location>
</feature>
<dbReference type="PANTHER" id="PTHR21592">
    <property type="entry name" value="CHROMOSOME UNDETERMINED SCAFFOLD_25, WHOLE GENOME SHOTGUN SEQUENCE"/>
    <property type="match status" value="1"/>
</dbReference>
<dbReference type="Proteomes" id="UP001642464">
    <property type="component" value="Unassembled WGS sequence"/>
</dbReference>
<feature type="compositionally biased region" description="Basic and acidic residues" evidence="1">
    <location>
        <begin position="65"/>
        <end position="200"/>
    </location>
</feature>
<reference evidence="2 3" key="1">
    <citation type="submission" date="2024-02" db="EMBL/GenBank/DDBJ databases">
        <authorList>
            <person name="Chen Y."/>
            <person name="Shah S."/>
            <person name="Dougan E. K."/>
            <person name="Thang M."/>
            <person name="Chan C."/>
        </authorList>
    </citation>
    <scope>NUCLEOTIDE SEQUENCE [LARGE SCALE GENOMIC DNA]</scope>
</reference>
<proteinExistence type="predicted"/>
<feature type="region of interest" description="Disordered" evidence="1">
    <location>
        <begin position="519"/>
        <end position="541"/>
    </location>
</feature>
<feature type="compositionally biased region" description="Basic residues" evidence="1">
    <location>
        <begin position="24"/>
        <end position="36"/>
    </location>
</feature>
<dbReference type="PANTHER" id="PTHR21592:SF32">
    <property type="entry name" value="CHROMOSOME UNDETERMINED SCAFFOLD_25, WHOLE GENOME SHOTGUN SEQUENCE"/>
    <property type="match status" value="1"/>
</dbReference>
<keyword evidence="3" id="KW-1185">Reference proteome</keyword>
<feature type="compositionally biased region" description="Basic and acidic residues" evidence="1">
    <location>
        <begin position="37"/>
        <end position="54"/>
    </location>
</feature>
<feature type="compositionally biased region" description="Acidic residues" evidence="1">
    <location>
        <begin position="201"/>
        <end position="214"/>
    </location>
</feature>
<evidence type="ECO:0000313" key="2">
    <source>
        <dbReference type="EMBL" id="CAK9011868.1"/>
    </source>
</evidence>
<feature type="region of interest" description="Disordered" evidence="1">
    <location>
        <begin position="17"/>
        <end position="342"/>
    </location>
</feature>
<feature type="compositionally biased region" description="Basic and acidic residues" evidence="1">
    <location>
        <begin position="268"/>
        <end position="277"/>
    </location>
</feature>
<name>A0ABP0JCC2_9DINO</name>
<evidence type="ECO:0000256" key="1">
    <source>
        <dbReference type="SAM" id="MobiDB-lite"/>
    </source>
</evidence>
<gene>
    <name evidence="2" type="ORF">SCF082_LOCUS11278</name>
</gene>
<protein>
    <submittedName>
        <fullName evidence="2">Uncharacterized protein</fullName>
    </submittedName>
</protein>
<evidence type="ECO:0000313" key="3">
    <source>
        <dbReference type="Proteomes" id="UP001642464"/>
    </source>
</evidence>
<organism evidence="2 3">
    <name type="scientific">Durusdinium trenchii</name>
    <dbReference type="NCBI Taxonomy" id="1381693"/>
    <lineage>
        <taxon>Eukaryota</taxon>
        <taxon>Sar</taxon>
        <taxon>Alveolata</taxon>
        <taxon>Dinophyceae</taxon>
        <taxon>Suessiales</taxon>
        <taxon>Symbiodiniaceae</taxon>
        <taxon>Durusdinium</taxon>
    </lineage>
</organism>
<feature type="compositionally biased region" description="Basic residues" evidence="1">
    <location>
        <begin position="55"/>
        <end position="64"/>
    </location>
</feature>
<feature type="compositionally biased region" description="Acidic residues" evidence="1">
    <location>
        <begin position="227"/>
        <end position="267"/>
    </location>
</feature>
<dbReference type="EMBL" id="CAXAMM010006669">
    <property type="protein sequence ID" value="CAK9011868.1"/>
    <property type="molecule type" value="Genomic_DNA"/>
</dbReference>
<comment type="caution">
    <text evidence="2">The sequence shown here is derived from an EMBL/GenBank/DDBJ whole genome shotgun (WGS) entry which is preliminary data.</text>
</comment>